<proteinExistence type="predicted"/>
<evidence type="ECO:0000256" key="1">
    <source>
        <dbReference type="SAM" id="MobiDB-lite"/>
    </source>
</evidence>
<organism evidence="2 3">
    <name type="scientific">Tilletiopsis washingtonensis</name>
    <dbReference type="NCBI Taxonomy" id="58919"/>
    <lineage>
        <taxon>Eukaryota</taxon>
        <taxon>Fungi</taxon>
        <taxon>Dikarya</taxon>
        <taxon>Basidiomycota</taxon>
        <taxon>Ustilaginomycotina</taxon>
        <taxon>Exobasidiomycetes</taxon>
        <taxon>Entylomatales</taxon>
        <taxon>Entylomatales incertae sedis</taxon>
        <taxon>Tilletiopsis</taxon>
    </lineage>
</organism>
<name>A0A316Z2N8_9BASI</name>
<dbReference type="RefSeq" id="XP_025594732.1">
    <property type="nucleotide sequence ID" value="XM_025743663.1"/>
</dbReference>
<evidence type="ECO:0000313" key="3">
    <source>
        <dbReference type="Proteomes" id="UP000245946"/>
    </source>
</evidence>
<keyword evidence="3" id="KW-1185">Reference proteome</keyword>
<sequence length="324" mass="35352">MMPPAQRGSSRPQAPPAASSAAHHAFPASLHERAIDLAFDSFFDDFMRAGPSSVPQPPLRAPSPPRRFEALSALVAAPQPHLRPPSPPRRFEALSALSAVPMRLRPAPPAPQHELWLDPSLRAEPLAGTDEGRIAARSTPLPLPLPPPLAEGTAPAASQLHPWAPPDSLKQEPRSVSPSFSLAEEAAALAPPREYDASLADDERGLLVPVNAWPPLSPQMHVCVARLGGQWTQHLAQRMPPYHDGTAIVSLPEPPEVEYPPPTVLSYRALLRRQARAREVHMPADLRRMWMLRVAHHRGAIPPPPHGSGRVILRRNLPGRKILR</sequence>
<dbReference type="EMBL" id="KZ819314">
    <property type="protein sequence ID" value="PWN94453.1"/>
    <property type="molecule type" value="Genomic_DNA"/>
</dbReference>
<evidence type="ECO:0000313" key="2">
    <source>
        <dbReference type="EMBL" id="PWN94453.1"/>
    </source>
</evidence>
<feature type="region of interest" description="Disordered" evidence="1">
    <location>
        <begin position="1"/>
        <end position="24"/>
    </location>
</feature>
<feature type="region of interest" description="Disordered" evidence="1">
    <location>
        <begin position="136"/>
        <end position="181"/>
    </location>
</feature>
<gene>
    <name evidence="2" type="ORF">FA09DRAFT_332962</name>
</gene>
<dbReference type="AlphaFoldDB" id="A0A316Z2N8"/>
<reference evidence="2 3" key="1">
    <citation type="journal article" date="2018" name="Mol. Biol. Evol.">
        <title>Broad Genomic Sampling Reveals a Smut Pathogenic Ancestry of the Fungal Clade Ustilaginomycotina.</title>
        <authorList>
            <person name="Kijpornyongpan T."/>
            <person name="Mondo S.J."/>
            <person name="Barry K."/>
            <person name="Sandor L."/>
            <person name="Lee J."/>
            <person name="Lipzen A."/>
            <person name="Pangilinan J."/>
            <person name="LaButti K."/>
            <person name="Hainaut M."/>
            <person name="Henrissat B."/>
            <person name="Grigoriev I.V."/>
            <person name="Spatafora J.W."/>
            <person name="Aime M.C."/>
        </authorList>
    </citation>
    <scope>NUCLEOTIDE SEQUENCE [LARGE SCALE GENOMIC DNA]</scope>
    <source>
        <strain evidence="2 3">MCA 4186</strain>
    </source>
</reference>
<protein>
    <submittedName>
        <fullName evidence="2">Uncharacterized protein</fullName>
    </submittedName>
</protein>
<accession>A0A316Z2N8</accession>
<dbReference type="GeneID" id="37271207"/>
<dbReference type="Proteomes" id="UP000245946">
    <property type="component" value="Unassembled WGS sequence"/>
</dbReference>